<dbReference type="AlphaFoldDB" id="B8F1H6"/>
<feature type="transmembrane region" description="Helical" evidence="1">
    <location>
        <begin position="12"/>
        <end position="31"/>
    </location>
</feature>
<accession>B8F1H6</accession>
<keyword evidence="1" id="KW-0812">Transmembrane</keyword>
<dbReference type="Proteomes" id="UP000006103">
    <property type="component" value="Plasmid PBr_lp54"/>
</dbReference>
<evidence type="ECO:0000313" key="3">
    <source>
        <dbReference type="Proteomes" id="UP000006103"/>
    </source>
</evidence>
<evidence type="ECO:0000256" key="1">
    <source>
        <dbReference type="SAM" id="Phobius"/>
    </source>
</evidence>
<keyword evidence="2" id="KW-0614">Plasmid</keyword>
<name>B8F1H6_BORGR</name>
<proteinExistence type="predicted"/>
<keyword evidence="1" id="KW-1133">Transmembrane helix</keyword>
<evidence type="ECO:0000313" key="2">
    <source>
        <dbReference type="EMBL" id="ACL34808.1"/>
    </source>
</evidence>
<keyword evidence="3" id="KW-1185">Reference proteome</keyword>
<gene>
    <name evidence="2" type="ORF">BGAPBR_A0003</name>
</gene>
<protein>
    <submittedName>
        <fullName evidence="2">Uncharacterized protein</fullName>
    </submittedName>
</protein>
<reference evidence="2 3" key="1">
    <citation type="journal article" date="2011" name="J. Bacteriol.">
        <title>Whole-genome sequences of two Borrelia afzelii and two Borrelia garinii Lyme disease agent isolates.</title>
        <authorList>
            <person name="Casjens S.R."/>
            <person name="Mongodin E.F."/>
            <person name="Qiu W.-G."/>
            <person name="Dunn J.J."/>
            <person name="Luft B.J."/>
            <person name="Fraser-Liggett C.M."/>
            <person name="Schutzer S.E."/>
        </authorList>
    </citation>
    <scope>NUCLEOTIDE SEQUENCE [LARGE SCALE GENOMIC DNA]</scope>
    <source>
        <strain evidence="2 3">PBr</strain>
    </source>
</reference>
<sequence>MVYTLRKKHIKAINVKIKYTLIILFLIIGGYKQKLNYTTN</sequence>
<dbReference type="EMBL" id="CP001308">
    <property type="protein sequence ID" value="ACL34808.1"/>
    <property type="molecule type" value="Genomic_DNA"/>
</dbReference>
<geneLocation type="plasmid" evidence="2 3">
    <name>PBr_lp54</name>
</geneLocation>
<organism evidence="2 3">
    <name type="scientific">Borreliella garinii PBr</name>
    <dbReference type="NCBI Taxonomy" id="498743"/>
    <lineage>
        <taxon>Bacteria</taxon>
        <taxon>Pseudomonadati</taxon>
        <taxon>Spirochaetota</taxon>
        <taxon>Spirochaetia</taxon>
        <taxon>Spirochaetales</taxon>
        <taxon>Borreliaceae</taxon>
        <taxon>Borreliella</taxon>
    </lineage>
</organism>
<keyword evidence="1" id="KW-0472">Membrane</keyword>